<organism evidence="1 2">
    <name type="scientific">Bacillus phage Grass</name>
    <dbReference type="NCBI Taxonomy" id="1406785"/>
    <lineage>
        <taxon>Viruses</taxon>
        <taxon>Duplodnaviria</taxon>
        <taxon>Heunggongvirae</taxon>
        <taxon>Uroviricota</taxon>
        <taxon>Caudoviricetes</taxon>
        <taxon>Herelleviridae</taxon>
        <taxon>Bastillevirinae</taxon>
        <taxon>Nitunavirus</taxon>
        <taxon>Nitunavirus grass</taxon>
    </lineage>
</organism>
<evidence type="ECO:0000313" key="2">
    <source>
        <dbReference type="Proteomes" id="UP000017648"/>
    </source>
</evidence>
<reference evidence="1 2" key="1">
    <citation type="journal article" date="2013" name="Genome Announc.">
        <title>Complete Genome of Bacillus subtilis Myophage Grass.</title>
        <authorList>
            <person name="Miller S.Y."/>
            <person name="Colquhoun J.M."/>
            <person name="Perl A.L."/>
            <person name="Chamakura K.R."/>
            <person name="Kuty Everett G.F."/>
        </authorList>
    </citation>
    <scope>NUCLEOTIDE SEQUENCE [LARGE SCALE GENOMIC DNA]</scope>
</reference>
<sequence>MNKKECCRCCCEPKLSFDGLSSKVINDTPETEEEHTAVFFGTLQHVSYRLQYRDKDYLHRALPTEEIIKSIQVTQDIKRASSKVYLIRGDQKITGPIKSAGDRVLLEELEYPVTIREVVTRTDGTVVYYTDYVKHVEDPALSTERHIEGVINQLKELVLGLNRRELEKKDKKIDKLHDHILELEKNQKKGFWKRG</sequence>
<dbReference type="KEGG" id="vg:17960129"/>
<name>U5PU17_BPGRA</name>
<proteinExistence type="predicted"/>
<accession>U5PU17</accession>
<keyword evidence="2" id="KW-1185">Reference proteome</keyword>
<dbReference type="Proteomes" id="UP000017648">
    <property type="component" value="Segment"/>
</dbReference>
<dbReference type="OrthoDB" id="41430at10239"/>
<dbReference type="EMBL" id="KF669652">
    <property type="protein sequence ID" value="AGY47470.1"/>
    <property type="molecule type" value="Genomic_DNA"/>
</dbReference>
<dbReference type="GeneID" id="17960129"/>
<evidence type="ECO:0000313" key="1">
    <source>
        <dbReference type="EMBL" id="AGY47470.1"/>
    </source>
</evidence>
<dbReference type="RefSeq" id="YP_008771571.1">
    <property type="nucleotide sequence ID" value="NC_022771.1"/>
</dbReference>
<gene>
    <name evidence="1" type="ORF">Grass_205</name>
</gene>
<organismHost>
    <name type="scientific">Bacillus subtilis</name>
    <dbReference type="NCBI Taxonomy" id="1423"/>
</organismHost>
<protein>
    <submittedName>
        <fullName evidence="1">Uncharacterized protein</fullName>
    </submittedName>
</protein>